<accession>A0A4R2J635</accession>
<dbReference type="EMBL" id="SLWS01000011">
    <property type="protein sequence ID" value="TCO52932.1"/>
    <property type="molecule type" value="Genomic_DNA"/>
</dbReference>
<evidence type="ECO:0000259" key="1">
    <source>
        <dbReference type="Pfam" id="PF08241"/>
    </source>
</evidence>
<dbReference type="Proteomes" id="UP000295680">
    <property type="component" value="Unassembled WGS sequence"/>
</dbReference>
<keyword evidence="2" id="KW-0489">Methyltransferase</keyword>
<evidence type="ECO:0000313" key="2">
    <source>
        <dbReference type="EMBL" id="TCO52932.1"/>
    </source>
</evidence>
<dbReference type="Gene3D" id="3.40.50.150">
    <property type="entry name" value="Vaccinia Virus protein VP39"/>
    <property type="match status" value="1"/>
</dbReference>
<evidence type="ECO:0000313" key="3">
    <source>
        <dbReference type="Proteomes" id="UP000295680"/>
    </source>
</evidence>
<comment type="caution">
    <text evidence="2">The sequence shown here is derived from an EMBL/GenBank/DDBJ whole genome shotgun (WGS) entry which is preliminary data.</text>
</comment>
<protein>
    <submittedName>
        <fullName evidence="2">Methyltransferase family protein</fullName>
    </submittedName>
</protein>
<dbReference type="SUPFAM" id="SSF53335">
    <property type="entry name" value="S-adenosyl-L-methionine-dependent methyltransferases"/>
    <property type="match status" value="1"/>
</dbReference>
<dbReference type="PANTHER" id="PTHR43591">
    <property type="entry name" value="METHYLTRANSFERASE"/>
    <property type="match status" value="1"/>
</dbReference>
<dbReference type="InterPro" id="IPR013216">
    <property type="entry name" value="Methyltransf_11"/>
</dbReference>
<reference evidence="2 3" key="1">
    <citation type="submission" date="2019-03" db="EMBL/GenBank/DDBJ databases">
        <title>Genomic Encyclopedia of Type Strains, Phase IV (KMG-IV): sequencing the most valuable type-strain genomes for metagenomic binning, comparative biology and taxonomic classification.</title>
        <authorList>
            <person name="Goeker M."/>
        </authorList>
    </citation>
    <scope>NUCLEOTIDE SEQUENCE [LARGE SCALE GENOMIC DNA]</scope>
    <source>
        <strain evidence="2 3">DSM 45934</strain>
    </source>
</reference>
<dbReference type="Pfam" id="PF08241">
    <property type="entry name" value="Methyltransf_11"/>
    <property type="match status" value="1"/>
</dbReference>
<feature type="domain" description="Methyltransferase type 11" evidence="1">
    <location>
        <begin position="120"/>
        <end position="215"/>
    </location>
</feature>
<dbReference type="GO" id="GO:0008757">
    <property type="term" value="F:S-adenosylmethionine-dependent methyltransferase activity"/>
    <property type="evidence" value="ECO:0007669"/>
    <property type="project" value="InterPro"/>
</dbReference>
<dbReference type="AlphaFoldDB" id="A0A4R2J635"/>
<gene>
    <name evidence="2" type="ORF">EV192_111126</name>
</gene>
<dbReference type="InterPro" id="IPR029063">
    <property type="entry name" value="SAM-dependent_MTases_sf"/>
</dbReference>
<name>A0A4R2J635_9PSEU</name>
<proteinExistence type="predicted"/>
<organism evidence="2 3">
    <name type="scientific">Actinocrispum wychmicini</name>
    <dbReference type="NCBI Taxonomy" id="1213861"/>
    <lineage>
        <taxon>Bacteria</taxon>
        <taxon>Bacillati</taxon>
        <taxon>Actinomycetota</taxon>
        <taxon>Actinomycetes</taxon>
        <taxon>Pseudonocardiales</taxon>
        <taxon>Pseudonocardiaceae</taxon>
        <taxon>Actinocrispum</taxon>
    </lineage>
</organism>
<sequence>MTQSAVVQAPLWEPGLIHIGPGYCVGVSTDTRIPVALRRAMTLLADPPAEPDVGRGYLDLLSDAPSADEPATNRGLFQALWASGPGSMAYDTVQGLARRFAGSALTPISWLDLPPGGVAVDVGSGPGNVTAALADAAGADGLALGVDISEAMLARAVRSEASPAVGFIRADAQRLPLREEVADAVVSLAALQLIPDPAAALGEMVRVLRVGGRLAVMVPTVSGTLAERFFRLLPDTGGAHFFTEDEVADILEQHGLSRLRIRRYGPIQWTQGCKHE</sequence>
<dbReference type="CDD" id="cd02440">
    <property type="entry name" value="AdoMet_MTases"/>
    <property type="match status" value="1"/>
</dbReference>
<keyword evidence="2" id="KW-0808">Transferase</keyword>
<keyword evidence="3" id="KW-1185">Reference proteome</keyword>
<dbReference type="PANTHER" id="PTHR43591:SF24">
    <property type="entry name" value="2-METHOXY-6-POLYPRENYL-1,4-BENZOQUINOL METHYLASE, MITOCHONDRIAL"/>
    <property type="match status" value="1"/>
</dbReference>
<dbReference type="GO" id="GO:0032259">
    <property type="term" value="P:methylation"/>
    <property type="evidence" value="ECO:0007669"/>
    <property type="project" value="UniProtKB-KW"/>
</dbReference>